<gene>
    <name evidence="7" type="ORF">SAMN05660991_02451</name>
</gene>
<evidence type="ECO:0000313" key="7">
    <source>
        <dbReference type="EMBL" id="SEO94465.1"/>
    </source>
</evidence>
<keyword evidence="8" id="KW-1185">Reference proteome</keyword>
<dbReference type="AlphaFoldDB" id="A0A1H8TUE5"/>
<dbReference type="PROSITE" id="PS51296">
    <property type="entry name" value="RIESKE"/>
    <property type="match status" value="1"/>
</dbReference>
<feature type="domain" description="Rieske" evidence="6">
    <location>
        <begin position="40"/>
        <end position="134"/>
    </location>
</feature>
<keyword evidence="2" id="KW-0479">Metal-binding</keyword>
<dbReference type="RefSeq" id="WP_091943504.1">
    <property type="nucleotide sequence ID" value="NZ_FOEE01000007.1"/>
</dbReference>
<evidence type="ECO:0000313" key="8">
    <source>
        <dbReference type="Proteomes" id="UP000198960"/>
    </source>
</evidence>
<dbReference type="GO" id="GO:0016705">
    <property type="term" value="F:oxidoreductase activity, acting on paired donors, with incorporation or reduction of molecular oxygen"/>
    <property type="evidence" value="ECO:0007669"/>
    <property type="project" value="UniProtKB-ARBA"/>
</dbReference>
<evidence type="ECO:0000256" key="3">
    <source>
        <dbReference type="ARBA" id="ARBA00023004"/>
    </source>
</evidence>
<dbReference type="InterPro" id="IPR017941">
    <property type="entry name" value="Rieske_2Fe-2S"/>
</dbReference>
<sequence length="136" mass="13910">MSVTTSDIAEPTTAGTELGSPAREVAVPGRAPAPSGGRAHAVGRVEDVPPGEGRAFVAGDIQVAVFRLRDGSLHATQAACPHAGGPLADGQTDPDVLVCPLHLYAYRWVDGAATSGALAVRTYPVREVDGMLVVDV</sequence>
<evidence type="ECO:0000256" key="4">
    <source>
        <dbReference type="ARBA" id="ARBA00023014"/>
    </source>
</evidence>
<evidence type="ECO:0000256" key="1">
    <source>
        <dbReference type="ARBA" id="ARBA00022714"/>
    </source>
</evidence>
<dbReference type="GO" id="GO:0004497">
    <property type="term" value="F:monooxygenase activity"/>
    <property type="evidence" value="ECO:0007669"/>
    <property type="project" value="UniProtKB-ARBA"/>
</dbReference>
<dbReference type="CDD" id="cd03467">
    <property type="entry name" value="Rieske"/>
    <property type="match status" value="1"/>
</dbReference>
<keyword evidence="1" id="KW-0001">2Fe-2S</keyword>
<proteinExistence type="predicted"/>
<evidence type="ECO:0000259" key="6">
    <source>
        <dbReference type="PROSITE" id="PS51296"/>
    </source>
</evidence>
<keyword evidence="4" id="KW-0411">Iron-sulfur</keyword>
<dbReference type="InterPro" id="IPR036922">
    <property type="entry name" value="Rieske_2Fe-2S_sf"/>
</dbReference>
<organism evidence="7 8">
    <name type="scientific">Trujillonella endophytica</name>
    <dbReference type="NCBI Taxonomy" id="673521"/>
    <lineage>
        <taxon>Bacteria</taxon>
        <taxon>Bacillati</taxon>
        <taxon>Actinomycetota</taxon>
        <taxon>Actinomycetes</taxon>
        <taxon>Geodermatophilales</taxon>
        <taxon>Geodermatophilaceae</taxon>
        <taxon>Trujillonella</taxon>
    </lineage>
</organism>
<dbReference type="STRING" id="673521.SAMN05660991_02451"/>
<dbReference type="PANTHER" id="PTHR21496">
    <property type="entry name" value="FERREDOXIN-RELATED"/>
    <property type="match status" value="1"/>
</dbReference>
<accession>A0A1H8TUE5</accession>
<reference evidence="8" key="1">
    <citation type="submission" date="2016-10" db="EMBL/GenBank/DDBJ databases">
        <authorList>
            <person name="Varghese N."/>
            <person name="Submissions S."/>
        </authorList>
    </citation>
    <scope>NUCLEOTIDE SEQUENCE [LARGE SCALE GENOMIC DNA]</scope>
    <source>
        <strain evidence="8">DSM 45413</strain>
    </source>
</reference>
<dbReference type="OrthoDB" id="9807580at2"/>
<keyword evidence="3" id="KW-0408">Iron</keyword>
<dbReference type="Pfam" id="PF00355">
    <property type="entry name" value="Rieske"/>
    <property type="match status" value="1"/>
</dbReference>
<dbReference type="PANTHER" id="PTHR21496:SF23">
    <property type="entry name" value="3-PHENYLPROPIONATE_CINNAMIC ACID DIOXYGENASE FERREDOXIN SUBUNIT"/>
    <property type="match status" value="1"/>
</dbReference>
<dbReference type="SUPFAM" id="SSF50022">
    <property type="entry name" value="ISP domain"/>
    <property type="match status" value="1"/>
</dbReference>
<dbReference type="GO" id="GO:0051537">
    <property type="term" value="F:2 iron, 2 sulfur cluster binding"/>
    <property type="evidence" value="ECO:0007669"/>
    <property type="project" value="UniProtKB-KW"/>
</dbReference>
<dbReference type="EMBL" id="FOEE01000007">
    <property type="protein sequence ID" value="SEO94465.1"/>
    <property type="molecule type" value="Genomic_DNA"/>
</dbReference>
<evidence type="ECO:0000256" key="5">
    <source>
        <dbReference type="SAM" id="MobiDB-lite"/>
    </source>
</evidence>
<name>A0A1H8TUE5_9ACTN</name>
<evidence type="ECO:0000256" key="2">
    <source>
        <dbReference type="ARBA" id="ARBA00022723"/>
    </source>
</evidence>
<dbReference type="GO" id="GO:0046872">
    <property type="term" value="F:metal ion binding"/>
    <property type="evidence" value="ECO:0007669"/>
    <property type="project" value="UniProtKB-KW"/>
</dbReference>
<dbReference type="Gene3D" id="2.102.10.10">
    <property type="entry name" value="Rieske [2Fe-2S] iron-sulphur domain"/>
    <property type="match status" value="1"/>
</dbReference>
<dbReference type="Proteomes" id="UP000198960">
    <property type="component" value="Unassembled WGS sequence"/>
</dbReference>
<protein>
    <submittedName>
        <fullName evidence="7">Nitrite reductase (NADH) small subunit</fullName>
    </submittedName>
</protein>
<feature type="region of interest" description="Disordered" evidence="5">
    <location>
        <begin position="1"/>
        <end position="46"/>
    </location>
</feature>